<evidence type="ECO:0000313" key="11">
    <source>
        <dbReference type="EMBL" id="SMC39022.1"/>
    </source>
</evidence>
<name>A0A1W1YSD7_9BACT</name>
<evidence type="ECO:0000256" key="3">
    <source>
        <dbReference type="ARBA" id="ARBA00022475"/>
    </source>
</evidence>
<dbReference type="GO" id="GO:0005886">
    <property type="term" value="C:plasma membrane"/>
    <property type="evidence" value="ECO:0007669"/>
    <property type="project" value="UniProtKB-SubCell"/>
</dbReference>
<dbReference type="PANTHER" id="PTHR35011">
    <property type="entry name" value="2,3-DIKETO-L-GULONATE TRAP TRANSPORTER SMALL PERMEASE PROTEIN YIAM"/>
    <property type="match status" value="1"/>
</dbReference>
<evidence type="ECO:0000256" key="7">
    <source>
        <dbReference type="ARBA" id="ARBA00023136"/>
    </source>
</evidence>
<keyword evidence="6 9" id="KW-1133">Transmembrane helix</keyword>
<accession>A0A1W1YSD7</accession>
<feature type="transmembrane region" description="Helical" evidence="9">
    <location>
        <begin position="12"/>
        <end position="39"/>
    </location>
</feature>
<feature type="domain" description="Tripartite ATP-independent periplasmic transporters DctQ component" evidence="10">
    <location>
        <begin position="29"/>
        <end position="158"/>
    </location>
</feature>
<dbReference type="Proteomes" id="UP000192418">
    <property type="component" value="Unassembled WGS sequence"/>
</dbReference>
<dbReference type="PANTHER" id="PTHR35011:SF10">
    <property type="entry name" value="TRAP TRANSPORTER SMALL PERMEASE PROTEIN"/>
    <property type="match status" value="1"/>
</dbReference>
<keyword evidence="3" id="KW-1003">Cell membrane</keyword>
<evidence type="ECO:0000259" key="10">
    <source>
        <dbReference type="Pfam" id="PF04290"/>
    </source>
</evidence>
<feature type="transmembrane region" description="Helical" evidence="9">
    <location>
        <begin position="93"/>
        <end position="111"/>
    </location>
</feature>
<keyword evidence="7 9" id="KW-0472">Membrane</keyword>
<dbReference type="InterPro" id="IPR055348">
    <property type="entry name" value="DctQ"/>
</dbReference>
<dbReference type="InterPro" id="IPR007387">
    <property type="entry name" value="TRAP_DctQ"/>
</dbReference>
<dbReference type="STRING" id="1121400.SAMN02746065_101309"/>
<reference evidence="11 12" key="1">
    <citation type="submission" date="2017-04" db="EMBL/GenBank/DDBJ databases">
        <authorList>
            <person name="Afonso C.L."/>
            <person name="Miller P.J."/>
            <person name="Scott M.A."/>
            <person name="Spackman E."/>
            <person name="Goraichik I."/>
            <person name="Dimitrov K.M."/>
            <person name="Suarez D.L."/>
            <person name="Swayne D.E."/>
        </authorList>
    </citation>
    <scope>NUCLEOTIDE SEQUENCE [LARGE SCALE GENOMIC DNA]</scope>
    <source>
        <strain evidence="11 12">DSM 3385</strain>
    </source>
</reference>
<feature type="transmembrane region" description="Helical" evidence="9">
    <location>
        <begin position="51"/>
        <end position="68"/>
    </location>
</feature>
<comment type="similarity">
    <text evidence="8">Belongs to the TRAP transporter small permease family.</text>
</comment>
<dbReference type="RefSeq" id="WP_170923655.1">
    <property type="nucleotide sequence ID" value="NZ_FWXY01000001.1"/>
</dbReference>
<evidence type="ECO:0000256" key="1">
    <source>
        <dbReference type="ARBA" id="ARBA00004429"/>
    </source>
</evidence>
<organism evidence="11 12">
    <name type="scientific">Desulfocicer vacuolatum DSM 3385</name>
    <dbReference type="NCBI Taxonomy" id="1121400"/>
    <lineage>
        <taxon>Bacteria</taxon>
        <taxon>Pseudomonadati</taxon>
        <taxon>Thermodesulfobacteriota</taxon>
        <taxon>Desulfobacteria</taxon>
        <taxon>Desulfobacterales</taxon>
        <taxon>Desulfobacteraceae</taxon>
        <taxon>Desulfocicer</taxon>
    </lineage>
</organism>
<evidence type="ECO:0000256" key="2">
    <source>
        <dbReference type="ARBA" id="ARBA00022448"/>
    </source>
</evidence>
<evidence type="ECO:0000313" key="12">
    <source>
        <dbReference type="Proteomes" id="UP000192418"/>
    </source>
</evidence>
<evidence type="ECO:0000256" key="5">
    <source>
        <dbReference type="ARBA" id="ARBA00022692"/>
    </source>
</evidence>
<dbReference type="AlphaFoldDB" id="A0A1W1YSD7"/>
<protein>
    <submittedName>
        <fullName evidence="11">TRAP-type C4-dicarboxylate transport system, small permease component</fullName>
    </submittedName>
</protein>
<evidence type="ECO:0000256" key="9">
    <source>
        <dbReference type="SAM" id="Phobius"/>
    </source>
</evidence>
<comment type="subcellular location">
    <subcellularLocation>
        <location evidence="1">Cell inner membrane</location>
        <topology evidence="1">Multi-pass membrane protein</topology>
    </subcellularLocation>
</comment>
<dbReference type="GO" id="GO:0022857">
    <property type="term" value="F:transmembrane transporter activity"/>
    <property type="evidence" value="ECO:0007669"/>
    <property type="project" value="TreeGrafter"/>
</dbReference>
<proteinExistence type="inferred from homology"/>
<keyword evidence="12" id="KW-1185">Reference proteome</keyword>
<sequence>MITVLNKTSKILSNILVNIAAATLIFWVFIIVIFVSARAFFNVNWMFVEEYTGYGMVLLTSFSFAYALRRGAHVKVTAVADNIPKKLQRPLKIFADLVGLIVALYLTWHGIQWLMHGIEGGERSWFPSRTLMWPVYALIPIGLGVLSLEFLNQLVLNLSGSQEEREEQK</sequence>
<evidence type="ECO:0000256" key="4">
    <source>
        <dbReference type="ARBA" id="ARBA00022519"/>
    </source>
</evidence>
<keyword evidence="2" id="KW-0813">Transport</keyword>
<evidence type="ECO:0000256" key="8">
    <source>
        <dbReference type="ARBA" id="ARBA00038436"/>
    </source>
</evidence>
<keyword evidence="4" id="KW-0997">Cell inner membrane</keyword>
<gene>
    <name evidence="11" type="ORF">SAMN02746065_101309</name>
</gene>
<dbReference type="EMBL" id="FWXY01000001">
    <property type="protein sequence ID" value="SMC39022.1"/>
    <property type="molecule type" value="Genomic_DNA"/>
</dbReference>
<evidence type="ECO:0000256" key="6">
    <source>
        <dbReference type="ARBA" id="ARBA00022989"/>
    </source>
</evidence>
<dbReference type="GO" id="GO:0015740">
    <property type="term" value="P:C4-dicarboxylate transport"/>
    <property type="evidence" value="ECO:0007669"/>
    <property type="project" value="TreeGrafter"/>
</dbReference>
<dbReference type="Pfam" id="PF04290">
    <property type="entry name" value="DctQ"/>
    <property type="match status" value="1"/>
</dbReference>
<feature type="transmembrane region" description="Helical" evidence="9">
    <location>
        <begin position="131"/>
        <end position="151"/>
    </location>
</feature>
<keyword evidence="5 9" id="KW-0812">Transmembrane</keyword>